<protein>
    <submittedName>
        <fullName evidence="1">(spotted green pufferfish) hypothetical protein</fullName>
    </submittedName>
</protein>
<sequence>MSLPVVLPGSCCPASGAPQLSEPPHRTRPPRLGRCVAGGGRRLSAAAARAAAALPRLAAAAAGRLHAGAVLRSSVPQQLSPHPQLLSLLGRLVGYSVGHRRPHNVEKTDAAAGRRRASTVTVDGRGRLPLETSFVENPSIMQ</sequence>
<organism evidence="1">
    <name type="scientific">Tetraodon nigroviridis</name>
    <name type="common">Spotted green pufferfish</name>
    <name type="synonym">Chelonodon nigroviridis</name>
    <dbReference type="NCBI Taxonomy" id="99883"/>
    <lineage>
        <taxon>Eukaryota</taxon>
        <taxon>Metazoa</taxon>
        <taxon>Chordata</taxon>
        <taxon>Craniata</taxon>
        <taxon>Vertebrata</taxon>
        <taxon>Euteleostomi</taxon>
        <taxon>Actinopterygii</taxon>
        <taxon>Neopterygii</taxon>
        <taxon>Teleostei</taxon>
        <taxon>Neoteleostei</taxon>
        <taxon>Acanthomorphata</taxon>
        <taxon>Eupercaria</taxon>
        <taxon>Tetraodontiformes</taxon>
        <taxon>Tetradontoidea</taxon>
        <taxon>Tetraodontidae</taxon>
        <taxon>Tetraodon</taxon>
    </lineage>
</organism>
<dbReference type="OrthoDB" id="9945596at2759"/>
<reference evidence="1" key="1">
    <citation type="journal article" date="2004" name="Nature">
        <title>Genome duplication in the teleost fish Tetraodon nigroviridis reveals the early vertebrate proto-karyotype.</title>
        <authorList>
            <person name="Jaillon O."/>
            <person name="Aury J.-M."/>
            <person name="Brunet F."/>
            <person name="Petit J.-L."/>
            <person name="Stange-Thomann N."/>
            <person name="Mauceli E."/>
            <person name="Bouneau L."/>
            <person name="Fischer C."/>
            <person name="Ozouf-Costaz C."/>
            <person name="Bernot A."/>
            <person name="Nicaud S."/>
            <person name="Jaffe D."/>
            <person name="Fisher S."/>
            <person name="Lutfalla G."/>
            <person name="Dossat C."/>
            <person name="Segurens B."/>
            <person name="Dasilva C."/>
            <person name="Salanoubat M."/>
            <person name="Levy M."/>
            <person name="Boudet N."/>
            <person name="Castellano S."/>
            <person name="Anthouard V."/>
            <person name="Jubin C."/>
            <person name="Castelli V."/>
            <person name="Katinka M."/>
            <person name="Vacherie B."/>
            <person name="Biemont C."/>
            <person name="Skalli Z."/>
            <person name="Cattolico L."/>
            <person name="Poulain J."/>
            <person name="De Berardinis V."/>
            <person name="Cruaud C."/>
            <person name="Duprat S."/>
            <person name="Brottier P."/>
            <person name="Coutanceau J.-P."/>
            <person name="Gouzy J."/>
            <person name="Parra G."/>
            <person name="Lardier G."/>
            <person name="Chapple C."/>
            <person name="McKernan K.J."/>
            <person name="McEwan P."/>
            <person name="Bosak S."/>
            <person name="Kellis M."/>
            <person name="Volff J.-N."/>
            <person name="Guigo R."/>
            <person name="Zody M.C."/>
            <person name="Mesirov J."/>
            <person name="Lindblad-Toh K."/>
            <person name="Birren B."/>
            <person name="Nusbaum C."/>
            <person name="Kahn D."/>
            <person name="Robinson-Rechavi M."/>
            <person name="Laudet V."/>
            <person name="Schachter V."/>
            <person name="Quetier F."/>
            <person name="Saurin W."/>
            <person name="Scarpelli C."/>
            <person name="Wincker P."/>
            <person name="Lander E.S."/>
            <person name="Weissenbach J."/>
            <person name="Roest Crollius H."/>
        </authorList>
    </citation>
    <scope>NUCLEOTIDE SEQUENCE [LARGE SCALE GENOMIC DNA]</scope>
</reference>
<comment type="caution">
    <text evidence="1">The sequence shown here is derived from an EMBL/GenBank/DDBJ whole genome shotgun (WGS) entry which is preliminary data.</text>
</comment>
<evidence type="ECO:0000313" key="1">
    <source>
        <dbReference type="EMBL" id="CAF92138.1"/>
    </source>
</evidence>
<reference evidence="1" key="2">
    <citation type="submission" date="2004-02" db="EMBL/GenBank/DDBJ databases">
        <authorList>
            <consortium name="Genoscope"/>
            <consortium name="Whitehead Institute Centre for Genome Research"/>
        </authorList>
    </citation>
    <scope>NUCLEOTIDE SEQUENCE</scope>
</reference>
<name>Q4T4P4_TETNG</name>
<gene>
    <name evidence="1" type="ORF">GSTENG00007215001</name>
</gene>
<dbReference type="EMBL" id="CAAE01009568">
    <property type="protein sequence ID" value="CAF92138.1"/>
    <property type="molecule type" value="Genomic_DNA"/>
</dbReference>
<accession>Q4T4P4</accession>
<dbReference type="KEGG" id="tng:GSTEN00007215G001"/>
<dbReference type="AlphaFoldDB" id="Q4T4P4"/>
<proteinExistence type="predicted"/>